<evidence type="ECO:0000256" key="1">
    <source>
        <dbReference type="SAM" id="Phobius"/>
    </source>
</evidence>
<evidence type="ECO:0000259" key="2">
    <source>
        <dbReference type="Pfam" id="PF04892"/>
    </source>
</evidence>
<keyword evidence="1" id="KW-0472">Membrane</keyword>
<proteinExistence type="predicted"/>
<keyword evidence="1" id="KW-1133">Transmembrane helix</keyword>
<dbReference type="RefSeq" id="WP_156353643.1">
    <property type="nucleotide sequence ID" value="NZ_CACRST010000011.1"/>
</dbReference>
<dbReference type="EMBL" id="CACRST010000011">
    <property type="protein sequence ID" value="VYS97221.1"/>
    <property type="molecule type" value="Genomic_DNA"/>
</dbReference>
<feature type="transmembrane region" description="Helical" evidence="1">
    <location>
        <begin position="6"/>
        <end position="31"/>
    </location>
</feature>
<keyword evidence="1" id="KW-0812">Transmembrane</keyword>
<feature type="transmembrane region" description="Helical" evidence="1">
    <location>
        <begin position="52"/>
        <end position="74"/>
    </location>
</feature>
<gene>
    <name evidence="3" type="ORF">BGLFYP119_01310</name>
</gene>
<name>A0A6N2SYB9_9FIRM</name>
<sequence length="196" mass="22858">MSFIKNLSIIIYQVLALALICSFLFMTVELLKREFSWKQIVKHWLREFRKNNVFRCRFFLLVSVFGIMGITLLARRIWYTPWSNVIGNFALIRPDGKLDEDICNNILLFIPFGGFLLASRIKRIDNFIHKGQRLWLRKVLLCAAFISFGFSLAIEICQSVFWLGTFQLADIFYNTIGGLVGGLLYFIGKVLRRRDS</sequence>
<reference evidence="3" key="1">
    <citation type="submission" date="2019-11" db="EMBL/GenBank/DDBJ databases">
        <authorList>
            <person name="Feng L."/>
        </authorList>
    </citation>
    <scope>NUCLEOTIDE SEQUENCE</scope>
    <source>
        <strain evidence="3">BgluceraseaLFYP119</strain>
    </source>
</reference>
<dbReference type="InterPro" id="IPR006976">
    <property type="entry name" value="VanZ-like"/>
</dbReference>
<feature type="transmembrane region" description="Helical" evidence="1">
    <location>
        <begin position="102"/>
        <end position="118"/>
    </location>
</feature>
<protein>
    <submittedName>
        <fullName evidence="3">VanZ like family protein</fullName>
    </submittedName>
</protein>
<organism evidence="3">
    <name type="scientific">Blautia glucerasea</name>
    <dbReference type="NCBI Taxonomy" id="536633"/>
    <lineage>
        <taxon>Bacteria</taxon>
        <taxon>Bacillati</taxon>
        <taxon>Bacillota</taxon>
        <taxon>Clostridia</taxon>
        <taxon>Lachnospirales</taxon>
        <taxon>Lachnospiraceae</taxon>
        <taxon>Blautia</taxon>
    </lineage>
</organism>
<feature type="domain" description="VanZ-like" evidence="2">
    <location>
        <begin position="82"/>
        <end position="187"/>
    </location>
</feature>
<evidence type="ECO:0000313" key="3">
    <source>
        <dbReference type="EMBL" id="VYS97221.1"/>
    </source>
</evidence>
<dbReference type="AlphaFoldDB" id="A0A6N2SYB9"/>
<accession>A0A6N2SYB9</accession>
<feature type="transmembrane region" description="Helical" evidence="1">
    <location>
        <begin position="171"/>
        <end position="191"/>
    </location>
</feature>
<dbReference type="Pfam" id="PF04892">
    <property type="entry name" value="VanZ"/>
    <property type="match status" value="1"/>
</dbReference>
<feature type="transmembrane region" description="Helical" evidence="1">
    <location>
        <begin position="139"/>
        <end position="165"/>
    </location>
</feature>